<dbReference type="GO" id="GO:0005886">
    <property type="term" value="C:plasma membrane"/>
    <property type="evidence" value="ECO:0007669"/>
    <property type="project" value="UniProtKB-SubCell"/>
</dbReference>
<evidence type="ECO:0000256" key="7">
    <source>
        <dbReference type="ARBA" id="ARBA00023136"/>
    </source>
</evidence>
<keyword evidence="5" id="KW-0547">Nucleotide-binding</keyword>
<dbReference type="SMART" id="SM00382">
    <property type="entry name" value="AAA"/>
    <property type="match status" value="1"/>
</dbReference>
<dbReference type="OrthoDB" id="9802264at2"/>
<dbReference type="EMBL" id="FWFR01000004">
    <property type="protein sequence ID" value="SLN76165.1"/>
    <property type="molecule type" value="Genomic_DNA"/>
</dbReference>
<dbReference type="PANTHER" id="PTHR43297">
    <property type="entry name" value="OLIGOPEPTIDE TRANSPORT ATP-BINDING PROTEIN APPD"/>
    <property type="match status" value="1"/>
</dbReference>
<dbReference type="SUPFAM" id="SSF52540">
    <property type="entry name" value="P-loop containing nucleoside triphosphate hydrolases"/>
    <property type="match status" value="1"/>
</dbReference>
<keyword evidence="4" id="KW-1003">Cell membrane</keyword>
<dbReference type="GO" id="GO:0015833">
    <property type="term" value="P:peptide transport"/>
    <property type="evidence" value="ECO:0007669"/>
    <property type="project" value="InterPro"/>
</dbReference>
<organism evidence="9 10">
    <name type="scientific">Oceanibacterium hippocampi</name>
    <dbReference type="NCBI Taxonomy" id="745714"/>
    <lineage>
        <taxon>Bacteria</taxon>
        <taxon>Pseudomonadati</taxon>
        <taxon>Pseudomonadota</taxon>
        <taxon>Alphaproteobacteria</taxon>
        <taxon>Sneathiellales</taxon>
        <taxon>Sneathiellaceae</taxon>
        <taxon>Oceanibacterium</taxon>
    </lineage>
</organism>
<dbReference type="PROSITE" id="PS50893">
    <property type="entry name" value="ABC_TRANSPORTER_2"/>
    <property type="match status" value="1"/>
</dbReference>
<dbReference type="Proteomes" id="UP000193200">
    <property type="component" value="Unassembled WGS sequence"/>
</dbReference>
<accession>A0A1Y5TYV7</accession>
<dbReference type="InterPro" id="IPR003593">
    <property type="entry name" value="AAA+_ATPase"/>
</dbReference>
<keyword evidence="7" id="KW-0472">Membrane</keyword>
<dbReference type="PANTHER" id="PTHR43297:SF2">
    <property type="entry name" value="DIPEPTIDE TRANSPORT ATP-BINDING PROTEIN DPPD"/>
    <property type="match status" value="1"/>
</dbReference>
<evidence type="ECO:0000256" key="2">
    <source>
        <dbReference type="ARBA" id="ARBA00005417"/>
    </source>
</evidence>
<dbReference type="InterPro" id="IPR003439">
    <property type="entry name" value="ABC_transporter-like_ATP-bd"/>
</dbReference>
<feature type="domain" description="ABC transporter" evidence="8">
    <location>
        <begin position="9"/>
        <end position="260"/>
    </location>
</feature>
<dbReference type="InterPro" id="IPR027417">
    <property type="entry name" value="P-loop_NTPase"/>
</dbReference>
<evidence type="ECO:0000256" key="4">
    <source>
        <dbReference type="ARBA" id="ARBA00022475"/>
    </source>
</evidence>
<evidence type="ECO:0000256" key="1">
    <source>
        <dbReference type="ARBA" id="ARBA00004417"/>
    </source>
</evidence>
<dbReference type="RefSeq" id="WP_085885379.1">
    <property type="nucleotide sequence ID" value="NZ_FWFR01000004.1"/>
</dbReference>
<evidence type="ECO:0000313" key="10">
    <source>
        <dbReference type="Proteomes" id="UP000193200"/>
    </source>
</evidence>
<comment type="subcellular location">
    <subcellularLocation>
        <location evidence="1">Cell inner membrane</location>
        <topology evidence="1">Peripheral membrane protein</topology>
    </subcellularLocation>
</comment>
<protein>
    <submittedName>
        <fullName evidence="9">Oligopeptide transport ATP-binding protein OppD</fullName>
    </submittedName>
</protein>
<evidence type="ECO:0000256" key="3">
    <source>
        <dbReference type="ARBA" id="ARBA00022448"/>
    </source>
</evidence>
<proteinExistence type="inferred from homology"/>
<dbReference type="Gene3D" id="3.40.50.300">
    <property type="entry name" value="P-loop containing nucleotide triphosphate hydrolases"/>
    <property type="match status" value="1"/>
</dbReference>
<dbReference type="NCBIfam" id="TIGR01727">
    <property type="entry name" value="oligo_HPY"/>
    <property type="match status" value="1"/>
</dbReference>
<evidence type="ECO:0000256" key="6">
    <source>
        <dbReference type="ARBA" id="ARBA00022840"/>
    </source>
</evidence>
<comment type="similarity">
    <text evidence="2">Belongs to the ABC transporter superfamily.</text>
</comment>
<dbReference type="GO" id="GO:0005524">
    <property type="term" value="F:ATP binding"/>
    <property type="evidence" value="ECO:0007669"/>
    <property type="project" value="UniProtKB-KW"/>
</dbReference>
<dbReference type="InterPro" id="IPR050388">
    <property type="entry name" value="ABC_Ni/Peptide_Import"/>
</dbReference>
<gene>
    <name evidence="9" type="primary">oppD_6</name>
    <name evidence="9" type="ORF">OCH7691_04055</name>
</gene>
<name>A0A1Y5TYV7_9PROT</name>
<dbReference type="Pfam" id="PF08352">
    <property type="entry name" value="oligo_HPY"/>
    <property type="match status" value="1"/>
</dbReference>
<keyword evidence="10" id="KW-1185">Reference proteome</keyword>
<dbReference type="Pfam" id="PF00005">
    <property type="entry name" value="ABC_tran"/>
    <property type="match status" value="1"/>
</dbReference>
<evidence type="ECO:0000256" key="5">
    <source>
        <dbReference type="ARBA" id="ARBA00022741"/>
    </source>
</evidence>
<dbReference type="CDD" id="cd03257">
    <property type="entry name" value="ABC_NikE_OppD_transporters"/>
    <property type="match status" value="1"/>
</dbReference>
<dbReference type="FunFam" id="3.40.50.300:FF:000016">
    <property type="entry name" value="Oligopeptide ABC transporter ATP-binding component"/>
    <property type="match status" value="1"/>
</dbReference>
<evidence type="ECO:0000259" key="8">
    <source>
        <dbReference type="PROSITE" id="PS50893"/>
    </source>
</evidence>
<dbReference type="AlphaFoldDB" id="A0A1Y5TYV7"/>
<sequence length="330" mass="35464">MATASPPLLAVEDLQIRFHTLRGVVHALDGVSFEIARGESIGLVGETGCGKSITARAILRLVDPPGRITAGSIRFEGTELLTLDRRAMRTIRGQKISMIMQEPKVSLNPVMRIGRQVAETLLIHDRSLSHRQAEAKARDMLGSVSIPDPARMAQRYPHELSGGMAQRVMIAMMLVTRPRLLIADEPTSALDVTIQAQILDLMTDLIAEIGSSVLMISHDLAVVAETCDRVIVMYAGTVVESGTVDAVLDEPSHPYTRGLLNTLPDQVDPDRPLQSIPGNVPSLLAPPVGCRFAPRCPEAGPRCRRETPAAYDVGAGHVAACFLHADGGVA</sequence>
<dbReference type="PROSITE" id="PS00211">
    <property type="entry name" value="ABC_TRANSPORTER_1"/>
    <property type="match status" value="1"/>
</dbReference>
<reference evidence="9 10" key="1">
    <citation type="submission" date="2017-03" db="EMBL/GenBank/DDBJ databases">
        <authorList>
            <person name="Afonso C.L."/>
            <person name="Miller P.J."/>
            <person name="Scott M.A."/>
            <person name="Spackman E."/>
            <person name="Goraichik I."/>
            <person name="Dimitrov K.M."/>
            <person name="Suarez D.L."/>
            <person name="Swayne D.E."/>
        </authorList>
    </citation>
    <scope>NUCLEOTIDE SEQUENCE [LARGE SCALE GENOMIC DNA]</scope>
    <source>
        <strain evidence="9 10">CECT 7691</strain>
    </source>
</reference>
<keyword evidence="3" id="KW-0813">Transport</keyword>
<dbReference type="InParanoid" id="A0A1Y5TYV7"/>
<dbReference type="InterPro" id="IPR017871">
    <property type="entry name" value="ABC_transporter-like_CS"/>
</dbReference>
<evidence type="ECO:0000313" key="9">
    <source>
        <dbReference type="EMBL" id="SLN76165.1"/>
    </source>
</evidence>
<dbReference type="GO" id="GO:0055085">
    <property type="term" value="P:transmembrane transport"/>
    <property type="evidence" value="ECO:0007669"/>
    <property type="project" value="UniProtKB-ARBA"/>
</dbReference>
<keyword evidence="6 9" id="KW-0067">ATP-binding</keyword>
<dbReference type="GO" id="GO:0016887">
    <property type="term" value="F:ATP hydrolysis activity"/>
    <property type="evidence" value="ECO:0007669"/>
    <property type="project" value="InterPro"/>
</dbReference>
<dbReference type="InterPro" id="IPR013563">
    <property type="entry name" value="Oligopep_ABC_C"/>
</dbReference>